<feature type="domain" description="N-acetyltransferase" evidence="1">
    <location>
        <begin position="12"/>
        <end position="169"/>
    </location>
</feature>
<name>A0AA90NMI6_9GAMM</name>
<dbReference type="InterPro" id="IPR016181">
    <property type="entry name" value="Acyl_CoA_acyltransferase"/>
</dbReference>
<dbReference type="PANTHER" id="PTHR43792">
    <property type="entry name" value="GNAT FAMILY, PUTATIVE (AFU_ORTHOLOGUE AFUA_3G00765)-RELATED-RELATED"/>
    <property type="match status" value="1"/>
</dbReference>
<dbReference type="PANTHER" id="PTHR43792:SF1">
    <property type="entry name" value="N-ACETYLTRANSFERASE DOMAIN-CONTAINING PROTEIN"/>
    <property type="match status" value="1"/>
</dbReference>
<comment type="caution">
    <text evidence="2">The sequence shown here is derived from an EMBL/GenBank/DDBJ whole genome shotgun (WGS) entry which is preliminary data.</text>
</comment>
<dbReference type="PROSITE" id="PS51186">
    <property type="entry name" value="GNAT"/>
    <property type="match status" value="1"/>
</dbReference>
<protein>
    <submittedName>
        <fullName evidence="2">GNAT family N-acetyltransferase</fullName>
    </submittedName>
</protein>
<dbReference type="Proteomes" id="UP001178148">
    <property type="component" value="Unassembled WGS sequence"/>
</dbReference>
<dbReference type="Gene3D" id="3.40.630.30">
    <property type="match status" value="1"/>
</dbReference>
<dbReference type="SUPFAM" id="SSF55729">
    <property type="entry name" value="Acyl-CoA N-acyltransferases (Nat)"/>
    <property type="match status" value="1"/>
</dbReference>
<organism evidence="2 3">
    <name type="scientific">Candidatus Endonucleibacter bathymodioli</name>
    <dbReference type="NCBI Taxonomy" id="539814"/>
    <lineage>
        <taxon>Bacteria</taxon>
        <taxon>Pseudomonadati</taxon>
        <taxon>Pseudomonadota</taxon>
        <taxon>Gammaproteobacteria</taxon>
        <taxon>Oceanospirillales</taxon>
        <taxon>Endozoicomonadaceae</taxon>
        <taxon>Candidatus Endonucleibacter</taxon>
    </lineage>
</organism>
<keyword evidence="3" id="KW-1185">Reference proteome</keyword>
<accession>A0AA90NMI6</accession>
<evidence type="ECO:0000313" key="3">
    <source>
        <dbReference type="Proteomes" id="UP001178148"/>
    </source>
</evidence>
<dbReference type="Pfam" id="PF13302">
    <property type="entry name" value="Acetyltransf_3"/>
    <property type="match status" value="1"/>
</dbReference>
<proteinExistence type="predicted"/>
<dbReference type="AlphaFoldDB" id="A0AA90NMI6"/>
<dbReference type="EMBL" id="JASXSV010000012">
    <property type="protein sequence ID" value="MDP0589307.1"/>
    <property type="molecule type" value="Genomic_DNA"/>
</dbReference>
<gene>
    <name evidence="2" type="ORF">QS748_09005</name>
</gene>
<dbReference type="InterPro" id="IPR000182">
    <property type="entry name" value="GNAT_dom"/>
</dbReference>
<evidence type="ECO:0000259" key="1">
    <source>
        <dbReference type="PROSITE" id="PS51186"/>
    </source>
</evidence>
<dbReference type="InterPro" id="IPR051531">
    <property type="entry name" value="N-acetyltransferase"/>
</dbReference>
<dbReference type="GO" id="GO:0016747">
    <property type="term" value="F:acyltransferase activity, transferring groups other than amino-acyl groups"/>
    <property type="evidence" value="ECO:0007669"/>
    <property type="project" value="InterPro"/>
</dbReference>
<evidence type="ECO:0000313" key="2">
    <source>
        <dbReference type="EMBL" id="MDP0589307.1"/>
    </source>
</evidence>
<sequence length="170" mass="19719">MFMRIVTETSHLIIRTWQESDFPNYATLIGDNPNDLNGFSDNGPNCRAETELWGYQLEQDRFGWSRWAIIYKKTNELIGYCGFAPYHDDVEINWRFLQKWRSSSLAIDAIKAVAQVGFEVLNFNKIISFTRADNSFSIEILEKVGMTLECMEGWSTCTVARYSLSCKQDR</sequence>
<reference evidence="2 3" key="1">
    <citation type="journal article" date="2023" name="bioRxiv">
        <title>An intranuclear bacterial parasite of deep-sea mussels expresses apoptosis inhibitors acquired from its host.</title>
        <authorList>
            <person name="Gonzalez Porras M.A."/>
            <person name="Assie A."/>
            <person name="Tietjen M."/>
            <person name="Violette M."/>
            <person name="Kleiner M."/>
            <person name="Gruber-Vodicka H."/>
            <person name="Dubilier N."/>
            <person name="Leisch N."/>
        </authorList>
    </citation>
    <scope>NUCLEOTIDE SEQUENCE [LARGE SCALE GENOMIC DNA]</scope>
    <source>
        <strain evidence="2">IAP13</strain>
    </source>
</reference>